<name>A0A1I1VJQ3_9BACT</name>
<organism evidence="1 2">
    <name type="scientific">Nannocystis exedens</name>
    <dbReference type="NCBI Taxonomy" id="54"/>
    <lineage>
        <taxon>Bacteria</taxon>
        <taxon>Pseudomonadati</taxon>
        <taxon>Myxococcota</taxon>
        <taxon>Polyangia</taxon>
        <taxon>Nannocystales</taxon>
        <taxon>Nannocystaceae</taxon>
        <taxon>Nannocystis</taxon>
    </lineage>
</organism>
<dbReference type="AlphaFoldDB" id="A0A1I1VJQ3"/>
<protein>
    <submittedName>
        <fullName evidence="1">Uncharacterized protein</fullName>
    </submittedName>
</protein>
<dbReference type="Proteomes" id="UP000199400">
    <property type="component" value="Unassembled WGS sequence"/>
</dbReference>
<sequence length="406" mass="43787">MRAPDGCPRVAGSGAVVVPFVRDSEPAWLRNHEPAAELVCFDPDSQRLCEFSASDGDDPRVRVRIVPEVGLADSDLHGSGLAEEAEILAGEPNSPLWLRIREPLGRSTRLMPLSGQRRMPWALGRTVTGYALADGVVLALETESWRNASQLVIAHPSGRVERRALAETGTIRGGWLFGAIAETTVLRMFARRVSAAGVGPRVDLGLVPATSPGVYPCRFHLRTAGEASFLAIEISHGPEPPQVATAFFRAGRWSPLALHTLDSLDARIACTRGAGRVLWKDDNMFSGTGSRDIVALTAWPEGTVRVERHPPLPASDYLDFEVLPLGDRVLAMSLEESALSARLAPLAELGRAPDRALVELPDGLWSFTAHARGEHAVVVLRESETRCEFAVRVAADGTVRAVTPFG</sequence>
<gene>
    <name evidence="1" type="ORF">SAMN02745121_01716</name>
</gene>
<dbReference type="RefSeq" id="WP_096330532.1">
    <property type="nucleotide sequence ID" value="NZ_FOMX01000005.1"/>
</dbReference>
<proteinExistence type="predicted"/>
<reference evidence="2" key="1">
    <citation type="submission" date="2016-10" db="EMBL/GenBank/DDBJ databases">
        <authorList>
            <person name="Varghese N."/>
            <person name="Submissions S."/>
        </authorList>
    </citation>
    <scope>NUCLEOTIDE SEQUENCE [LARGE SCALE GENOMIC DNA]</scope>
    <source>
        <strain evidence="2">ATCC 25963</strain>
    </source>
</reference>
<dbReference type="STRING" id="54.SAMN02745121_01716"/>
<accession>A0A1I1VJQ3</accession>
<keyword evidence="2" id="KW-1185">Reference proteome</keyword>
<dbReference type="EMBL" id="FOMX01000005">
    <property type="protein sequence ID" value="SFD83292.1"/>
    <property type="molecule type" value="Genomic_DNA"/>
</dbReference>
<evidence type="ECO:0000313" key="2">
    <source>
        <dbReference type="Proteomes" id="UP000199400"/>
    </source>
</evidence>
<evidence type="ECO:0000313" key="1">
    <source>
        <dbReference type="EMBL" id="SFD83292.1"/>
    </source>
</evidence>